<dbReference type="PATRIC" id="fig|1184267.3.peg.1153"/>
<evidence type="ECO:0000313" key="1">
    <source>
        <dbReference type="EMBL" id="AGH95356.1"/>
    </source>
</evidence>
<accession>M4VBF5</accession>
<dbReference type="KEGG" id="bex:A11Q_1140"/>
<evidence type="ECO:0000313" key="2">
    <source>
        <dbReference type="Proteomes" id="UP000012040"/>
    </source>
</evidence>
<dbReference type="EMBL" id="CP003537">
    <property type="protein sequence ID" value="AGH95356.1"/>
    <property type="molecule type" value="Genomic_DNA"/>
</dbReference>
<gene>
    <name evidence="1" type="ORF">A11Q_1140</name>
</gene>
<keyword evidence="2" id="KW-1185">Reference proteome</keyword>
<proteinExistence type="predicted"/>
<dbReference type="Proteomes" id="UP000012040">
    <property type="component" value="Chromosome"/>
</dbReference>
<dbReference type="STRING" id="1184267.A11Q_1140"/>
<dbReference type="AlphaFoldDB" id="M4VBF5"/>
<dbReference type="HOGENOM" id="CLU_2663652_0_0_7"/>
<name>M4VBF5_9BACT</name>
<dbReference type="RefSeq" id="WP_015469846.1">
    <property type="nucleotide sequence ID" value="NC_020813.1"/>
</dbReference>
<reference evidence="1 2" key="1">
    <citation type="journal article" date="2013" name="ISME J.">
        <title>By their genes ye shall know them: genomic signatures of predatory bacteria.</title>
        <authorList>
            <person name="Pasternak Z."/>
            <person name="Pietrokovski S."/>
            <person name="Rotem O."/>
            <person name="Gophna U."/>
            <person name="Lurie-Weinberger M.N."/>
            <person name="Jurkevitch E."/>
        </authorList>
    </citation>
    <scope>NUCLEOTIDE SEQUENCE [LARGE SCALE GENOMIC DNA]</scope>
    <source>
        <strain evidence="1 2">JSS</strain>
    </source>
</reference>
<sequence length="75" mass="8712">MRSKKKSDDINKHYPLLGFRVTKADKAAFSKNFTELIDKLQSQPEYKFVNLKKNAVFLRALELGIEQIKRKKSLG</sequence>
<organism evidence="1 2">
    <name type="scientific">Pseudobdellovibrio exovorus JSS</name>
    <dbReference type="NCBI Taxonomy" id="1184267"/>
    <lineage>
        <taxon>Bacteria</taxon>
        <taxon>Pseudomonadati</taxon>
        <taxon>Bdellovibrionota</taxon>
        <taxon>Bdellovibrionia</taxon>
        <taxon>Bdellovibrionales</taxon>
        <taxon>Pseudobdellovibrionaceae</taxon>
        <taxon>Pseudobdellovibrio</taxon>
    </lineage>
</organism>
<protein>
    <submittedName>
        <fullName evidence="1">Uncharacterized protein</fullName>
    </submittedName>
</protein>